<dbReference type="InterPro" id="IPR036188">
    <property type="entry name" value="FAD/NAD-bd_sf"/>
</dbReference>
<dbReference type="InterPro" id="IPR050982">
    <property type="entry name" value="Auxin_biosynth/cation_transpt"/>
</dbReference>
<evidence type="ECO:0000256" key="1">
    <source>
        <dbReference type="ARBA" id="ARBA00023002"/>
    </source>
</evidence>
<dbReference type="InterPro" id="IPR036291">
    <property type="entry name" value="NAD(P)-bd_dom_sf"/>
</dbReference>
<dbReference type="PRINTS" id="PR00368">
    <property type="entry name" value="FADPNR"/>
</dbReference>
<comment type="caution">
    <text evidence="2">The sequence shown here is derived from an EMBL/GenBank/DDBJ whole genome shotgun (WGS) entry which is preliminary data.</text>
</comment>
<dbReference type="RefSeq" id="WP_353301556.1">
    <property type="nucleotide sequence ID" value="NZ_BAABWN010000001.1"/>
</dbReference>
<evidence type="ECO:0000313" key="2">
    <source>
        <dbReference type="EMBL" id="GAA6166684.1"/>
    </source>
</evidence>
<dbReference type="Pfam" id="PF13738">
    <property type="entry name" value="Pyr_redox_3"/>
    <property type="match status" value="1"/>
</dbReference>
<dbReference type="SUPFAM" id="SSF51735">
    <property type="entry name" value="NAD(P)-binding Rossmann-fold domains"/>
    <property type="match status" value="1"/>
</dbReference>
<sequence>MKKYYEYLVIGAGPAGLQLGYFLERNKRDYCIVESGPSVGTFFKRFPRHRTLISANKVYTGYDDKIRNLRWDWNSLIDYDHDVLFKEYSKEYFPPADVMTDYLSDFAKVNKLNIEFNCKVTSVSKDGLFTVELDGAKEVTCKVLVVATGVSKPYVPNILGIELAELYTEMSVDPNDFVDKKVLIVGKGNSAFETADNLISTASRIYVCSPTPITLSWKSKFVGHLRAINNNFIDTYQLKLQNVMLDANLTKIEKSGDALKTTFHYVHADDEIEEMEFDKVLLCTGFQLDKSIFQQSARPDLRLNNRFPALKNNFESKNVDDMYFAGTLMQERDYRKKQSGFIHGFRHNIESLSNFLEKKYHGVSWPSLAVKKSAEDIAKLVLERSNMSPGLWQQTGFLCDVIAKKNDSESFEYFVDVPTNLVEEEFSEFEFYHIVTLEFGLDIIYASPDPLAVDRIHKDDVDGAHLSTGIHPIIRTFLRGNLVSEHHVLEDIIPEWTEDDVHFNPLVQYLNQKFDHKVVENDDAESIVAS</sequence>
<dbReference type="EMBL" id="BAABWN010000001">
    <property type="protein sequence ID" value="GAA6166684.1"/>
    <property type="molecule type" value="Genomic_DNA"/>
</dbReference>
<dbReference type="Proteomes" id="UP001465153">
    <property type="component" value="Unassembled WGS sequence"/>
</dbReference>
<dbReference type="PANTHER" id="PTHR43539">
    <property type="entry name" value="FLAVIN-BINDING MONOOXYGENASE-LIKE PROTEIN (AFU_ORTHOLOGUE AFUA_4G09220)"/>
    <property type="match status" value="1"/>
</dbReference>
<evidence type="ECO:0000313" key="3">
    <source>
        <dbReference type="Proteomes" id="UP001465153"/>
    </source>
</evidence>
<proteinExistence type="predicted"/>
<gene>
    <name evidence="2" type="ORF">NBRC116591_04940</name>
</gene>
<protein>
    <submittedName>
        <fullName evidence="2">NAD(P)-binding domain-containing protein</fullName>
    </submittedName>
</protein>
<keyword evidence="1" id="KW-0560">Oxidoreductase</keyword>
<dbReference type="PANTHER" id="PTHR43539:SF23">
    <property type="entry name" value="FAD-DEPENDENT OXIDOREDUCTASE DOMAIN-CONTAINING PROTEIN 2"/>
    <property type="match status" value="1"/>
</dbReference>
<organism evidence="2 3">
    <name type="scientific">Sessilibacter corallicola</name>
    <dbReference type="NCBI Taxonomy" id="2904075"/>
    <lineage>
        <taxon>Bacteria</taxon>
        <taxon>Pseudomonadati</taxon>
        <taxon>Pseudomonadota</taxon>
        <taxon>Gammaproteobacteria</taxon>
        <taxon>Cellvibrionales</taxon>
        <taxon>Cellvibrionaceae</taxon>
        <taxon>Sessilibacter</taxon>
    </lineage>
</organism>
<reference evidence="2 3" key="1">
    <citation type="submission" date="2024-04" db="EMBL/GenBank/DDBJ databases">
        <title>Draft genome sequence of Sessilibacter corallicola NBRC 116591.</title>
        <authorList>
            <person name="Miyakawa T."/>
            <person name="Kusuya Y."/>
            <person name="Miura T."/>
        </authorList>
    </citation>
    <scope>NUCLEOTIDE SEQUENCE [LARGE SCALE GENOMIC DNA]</scope>
    <source>
        <strain evidence="2 3">KU-00831-HH</strain>
    </source>
</reference>
<name>A0ABQ0A4V1_9GAMM</name>
<accession>A0ABQ0A4V1</accession>
<dbReference type="SUPFAM" id="SSF51905">
    <property type="entry name" value="FAD/NAD(P)-binding domain"/>
    <property type="match status" value="1"/>
</dbReference>
<dbReference type="Gene3D" id="3.50.50.60">
    <property type="entry name" value="FAD/NAD(P)-binding domain"/>
    <property type="match status" value="2"/>
</dbReference>
<keyword evidence="3" id="KW-1185">Reference proteome</keyword>